<feature type="transmembrane region" description="Helical" evidence="5">
    <location>
        <begin position="37"/>
        <end position="56"/>
    </location>
</feature>
<evidence type="ECO:0000256" key="5">
    <source>
        <dbReference type="SAM" id="Phobius"/>
    </source>
</evidence>
<proteinExistence type="predicted"/>
<evidence type="ECO:0000256" key="2">
    <source>
        <dbReference type="ARBA" id="ARBA00022692"/>
    </source>
</evidence>
<name>A0A7C5AM12_9BACT</name>
<comment type="subcellular location">
    <subcellularLocation>
        <location evidence="1">Endomembrane system</location>
        <topology evidence="1">Multi-pass membrane protein</topology>
    </subcellularLocation>
</comment>
<evidence type="ECO:0000256" key="3">
    <source>
        <dbReference type="ARBA" id="ARBA00022989"/>
    </source>
</evidence>
<reference evidence="7" key="1">
    <citation type="journal article" date="2020" name="mSystems">
        <title>Genome- and Community-Level Interaction Insights into Carbon Utilization and Element Cycling Functions of Hydrothermarchaeota in Hydrothermal Sediment.</title>
        <authorList>
            <person name="Zhou Z."/>
            <person name="Liu Y."/>
            <person name="Xu W."/>
            <person name="Pan J."/>
            <person name="Luo Z.H."/>
            <person name="Li M."/>
        </authorList>
    </citation>
    <scope>NUCLEOTIDE SEQUENCE [LARGE SCALE GENOMIC DNA]</scope>
    <source>
        <strain evidence="7">SpSt-853</strain>
    </source>
</reference>
<feature type="domain" description="DUF202" evidence="6">
    <location>
        <begin position="25"/>
        <end position="82"/>
    </location>
</feature>
<dbReference type="AlphaFoldDB" id="A0A7C5AM12"/>
<feature type="transmembrane region" description="Helical" evidence="5">
    <location>
        <begin position="62"/>
        <end position="81"/>
    </location>
</feature>
<evidence type="ECO:0000313" key="7">
    <source>
        <dbReference type="EMBL" id="HGZ11994.1"/>
    </source>
</evidence>
<keyword evidence="3 5" id="KW-1133">Transmembrane helix</keyword>
<dbReference type="Pfam" id="PF02656">
    <property type="entry name" value="DUF202"/>
    <property type="match status" value="1"/>
</dbReference>
<evidence type="ECO:0000259" key="6">
    <source>
        <dbReference type="Pfam" id="PF02656"/>
    </source>
</evidence>
<comment type="caution">
    <text evidence="7">The sequence shown here is derived from an EMBL/GenBank/DDBJ whole genome shotgun (WGS) entry which is preliminary data.</text>
</comment>
<keyword evidence="2 5" id="KW-0812">Transmembrane</keyword>
<dbReference type="InterPro" id="IPR003807">
    <property type="entry name" value="DUF202"/>
</dbReference>
<gene>
    <name evidence="7" type="ORF">ENW48_07225</name>
</gene>
<evidence type="ECO:0000256" key="1">
    <source>
        <dbReference type="ARBA" id="ARBA00004127"/>
    </source>
</evidence>
<keyword evidence="4 5" id="KW-0472">Membrane</keyword>
<evidence type="ECO:0000256" key="4">
    <source>
        <dbReference type="ARBA" id="ARBA00023136"/>
    </source>
</evidence>
<protein>
    <submittedName>
        <fullName evidence="7">DUF202 domain-containing protein</fullName>
    </submittedName>
</protein>
<dbReference type="GO" id="GO:0012505">
    <property type="term" value="C:endomembrane system"/>
    <property type="evidence" value="ECO:0007669"/>
    <property type="project" value="UniProtKB-SubCell"/>
</dbReference>
<organism evidence="7">
    <name type="scientific">Desulfobacca acetoxidans</name>
    <dbReference type="NCBI Taxonomy" id="60893"/>
    <lineage>
        <taxon>Bacteria</taxon>
        <taxon>Pseudomonadati</taxon>
        <taxon>Thermodesulfobacteriota</taxon>
        <taxon>Desulfobaccia</taxon>
        <taxon>Desulfobaccales</taxon>
        <taxon>Desulfobaccaceae</taxon>
        <taxon>Desulfobacca</taxon>
    </lineage>
</organism>
<accession>A0A7C5AM12</accession>
<sequence length="103" mass="11738">MGAPSSWGKYELPEPLVRDVMAIERTVMANERTFLSFWRTALTMFISGLTFLQFFAGTIFQIIGWIFIPTGVLVFCWGCRLRARMNRVIREAEKAVAAETGNK</sequence>
<dbReference type="EMBL" id="DTKJ01000051">
    <property type="protein sequence ID" value="HGZ11994.1"/>
    <property type="molecule type" value="Genomic_DNA"/>
</dbReference>